<organism evidence="1 2">
    <name type="scientific">Chaetomium tenue</name>
    <dbReference type="NCBI Taxonomy" id="1854479"/>
    <lineage>
        <taxon>Eukaryota</taxon>
        <taxon>Fungi</taxon>
        <taxon>Dikarya</taxon>
        <taxon>Ascomycota</taxon>
        <taxon>Pezizomycotina</taxon>
        <taxon>Sordariomycetes</taxon>
        <taxon>Sordariomycetidae</taxon>
        <taxon>Sordariales</taxon>
        <taxon>Chaetomiaceae</taxon>
        <taxon>Chaetomium</taxon>
    </lineage>
</organism>
<keyword evidence="2" id="KW-1185">Reference proteome</keyword>
<dbReference type="EMBL" id="JAGIZQ010000003">
    <property type="protein sequence ID" value="KAH6637107.1"/>
    <property type="molecule type" value="Genomic_DNA"/>
</dbReference>
<evidence type="ECO:0000313" key="1">
    <source>
        <dbReference type="EMBL" id="KAH6637107.1"/>
    </source>
</evidence>
<dbReference type="Proteomes" id="UP000724584">
    <property type="component" value="Unassembled WGS sequence"/>
</dbReference>
<evidence type="ECO:0000313" key="2">
    <source>
        <dbReference type="Proteomes" id="UP000724584"/>
    </source>
</evidence>
<proteinExistence type="predicted"/>
<accession>A0ACB7PDY0</accession>
<gene>
    <name evidence="1" type="ORF">F5144DRAFT_206568</name>
</gene>
<name>A0ACB7PDY0_9PEZI</name>
<reference evidence="1 2" key="1">
    <citation type="journal article" date="2021" name="Nat. Commun.">
        <title>Genetic determinants of endophytism in the Arabidopsis root mycobiome.</title>
        <authorList>
            <person name="Mesny F."/>
            <person name="Miyauchi S."/>
            <person name="Thiergart T."/>
            <person name="Pickel B."/>
            <person name="Atanasova L."/>
            <person name="Karlsson M."/>
            <person name="Huettel B."/>
            <person name="Barry K.W."/>
            <person name="Haridas S."/>
            <person name="Chen C."/>
            <person name="Bauer D."/>
            <person name="Andreopoulos W."/>
            <person name="Pangilinan J."/>
            <person name="LaButti K."/>
            <person name="Riley R."/>
            <person name="Lipzen A."/>
            <person name="Clum A."/>
            <person name="Drula E."/>
            <person name="Henrissat B."/>
            <person name="Kohler A."/>
            <person name="Grigoriev I.V."/>
            <person name="Martin F.M."/>
            <person name="Hacquard S."/>
        </authorList>
    </citation>
    <scope>NUCLEOTIDE SEQUENCE [LARGE SCALE GENOMIC DNA]</scope>
    <source>
        <strain evidence="1 2">MPI-SDFR-AT-0079</strain>
    </source>
</reference>
<sequence>MFQTESHPAGGSPLQSIRSSCDRCRLQKLKCTVQSMESDGRMVCERCVRAKVPCAFGRRRRASRPNDTKKQGDTSTRRSTAPRTTNQEPTVLTPPLSTTSSTSEQALGGATPPPTIATTSALEAPLETLAECEPDTTAPTYSYHHYHHDPHQPGGSPPTPFHNPTTTSGGGSMMDWDWLEQDFHPNDLYCLDPELLASAPPSTSTGSPTAHHRHLPDGSSSTITMGPGGGADTPFSTTASVAGRRLPALIAEMQQRLEALENGAWLHDSAQSFDHYPIGAVLRLSQEFGALAGQVLGMAATYGGPPPDLQMMAAVGGVAGGGGAGLYELGRGGGMAEGGSSTATVLLVLGGYVFLVRLYGLVLGHFHAHLNRIPSGSLHGGHMHSTPAPTTSPTLQLGELPSGGAMPDVSRIHAALGMLLAALHSVEEQLGQGGEVAREMVVSILTQGSGLEPAKLQDGFGDLGEKVRSVKELLREKMGL</sequence>
<comment type="caution">
    <text evidence="1">The sequence shown here is derived from an EMBL/GenBank/DDBJ whole genome shotgun (WGS) entry which is preliminary data.</text>
</comment>
<protein>
    <submittedName>
        <fullName evidence="1">Uncharacterized protein</fullName>
    </submittedName>
</protein>